<evidence type="ECO:0000256" key="7">
    <source>
        <dbReference type="ARBA" id="ARBA00023049"/>
    </source>
</evidence>
<evidence type="ECO:0000256" key="6">
    <source>
        <dbReference type="ARBA" id="ARBA00022833"/>
    </source>
</evidence>
<evidence type="ECO:0000256" key="5">
    <source>
        <dbReference type="ARBA" id="ARBA00022801"/>
    </source>
</evidence>
<protein>
    <submittedName>
        <fullName evidence="8">Putative murein DD-endopeptidase</fullName>
    </submittedName>
</protein>
<feature type="non-terminal residue" evidence="8">
    <location>
        <position position="1"/>
    </location>
</feature>
<dbReference type="HOGENOM" id="CLU_1655968_0_0_6"/>
<evidence type="ECO:0000313" key="9">
    <source>
        <dbReference type="Proteomes" id="UP000013568"/>
    </source>
</evidence>
<evidence type="ECO:0000256" key="2">
    <source>
        <dbReference type="ARBA" id="ARBA00022723"/>
    </source>
</evidence>
<dbReference type="RefSeq" id="WP_006709528.1">
    <property type="nucleotide sequence ID" value="NZ_GL636125.1"/>
</dbReference>
<dbReference type="MEROPS" id="M74.001"/>
<evidence type="ECO:0000256" key="3">
    <source>
        <dbReference type="ARBA" id="ARBA00022729"/>
    </source>
</evidence>
<accession>E9CPB1</accession>
<keyword evidence="3" id="KW-0732">Signal</keyword>
<evidence type="ECO:0000256" key="1">
    <source>
        <dbReference type="ARBA" id="ARBA00022670"/>
    </source>
</evidence>
<dbReference type="AlphaFoldDB" id="E9CPB1"/>
<proteinExistence type="predicted"/>
<dbReference type="InterPro" id="IPR009045">
    <property type="entry name" value="Zn_M74/Hedgehog-like"/>
</dbReference>
<dbReference type="SUPFAM" id="SSF55166">
    <property type="entry name" value="Hedgehog/DD-peptidase"/>
    <property type="match status" value="1"/>
</dbReference>
<dbReference type="GO" id="GO:0008237">
    <property type="term" value="F:metallopeptidase activity"/>
    <property type="evidence" value="ECO:0007669"/>
    <property type="project" value="UniProtKB-KW"/>
</dbReference>
<gene>
    <name evidence="8" type="primary">mepA</name>
    <name evidence="8" type="ORF">SSYM_2350</name>
</gene>
<dbReference type="GO" id="GO:0004252">
    <property type="term" value="F:serine-type endopeptidase activity"/>
    <property type="evidence" value="ECO:0007669"/>
    <property type="project" value="InterPro"/>
</dbReference>
<keyword evidence="6" id="KW-0862">Zinc</keyword>
<dbReference type="EMBL" id="GL636125">
    <property type="protein sequence ID" value="EFW11605.1"/>
    <property type="molecule type" value="Genomic_DNA"/>
</dbReference>
<keyword evidence="9" id="KW-1185">Reference proteome</keyword>
<dbReference type="GO" id="GO:0046872">
    <property type="term" value="F:metal ion binding"/>
    <property type="evidence" value="ECO:0007669"/>
    <property type="project" value="UniProtKB-KW"/>
</dbReference>
<keyword evidence="1" id="KW-0645">Protease</keyword>
<evidence type="ECO:0000313" key="8">
    <source>
        <dbReference type="EMBL" id="EFW11605.1"/>
    </source>
</evidence>
<dbReference type="Proteomes" id="UP000013568">
    <property type="component" value="Unassembled WGS sequence"/>
</dbReference>
<reference evidence="9" key="1">
    <citation type="journal article" date="2011" name="Genome Biol. Evol.">
        <title>Massive genomic decay in Serratia symbiotica, a recently evolved symbiont of aphids.</title>
        <authorList>
            <person name="Burke G.R."/>
            <person name="Moran N.A."/>
        </authorList>
    </citation>
    <scope>NUCLEOTIDE SEQUENCE [LARGE SCALE GENOMIC DNA]</scope>
    <source>
        <strain evidence="9">Tucson</strain>
    </source>
</reference>
<keyword evidence="2" id="KW-0479">Metal-binding</keyword>
<keyword evidence="5" id="KW-0378">Hydrolase</keyword>
<keyword evidence="4" id="KW-0574">Periplasm</keyword>
<dbReference type="Pfam" id="PF03411">
    <property type="entry name" value="Peptidase_M74"/>
    <property type="match status" value="1"/>
</dbReference>
<sequence>IRGLDVDIWLQLPPQRWSAQQLLQPQPLYLVSSNGKQVVAGQWQPQIGSLIKLAAQDATVTRIFVNPSIKQRLCLDAGADRNWLHKVRPWFGHRAHMHVRLRCPANSLECEDQDMPPPGDGCGSELASWFVPHQPSAKQGLPPPLPPSCQALLSNHFAAE</sequence>
<dbReference type="GO" id="GO:0030288">
    <property type="term" value="C:outer membrane-bounded periplasmic space"/>
    <property type="evidence" value="ECO:0007669"/>
    <property type="project" value="InterPro"/>
</dbReference>
<name>E9CPB1_9GAMM</name>
<evidence type="ECO:0000256" key="4">
    <source>
        <dbReference type="ARBA" id="ARBA00022764"/>
    </source>
</evidence>
<organism evidence="8 9">
    <name type="scientific">Serratia symbiotica str. Tucson</name>
    <dbReference type="NCBI Taxonomy" id="914128"/>
    <lineage>
        <taxon>Bacteria</taxon>
        <taxon>Pseudomonadati</taxon>
        <taxon>Pseudomonadota</taxon>
        <taxon>Gammaproteobacteria</taxon>
        <taxon>Enterobacterales</taxon>
        <taxon>Yersiniaceae</taxon>
        <taxon>Serratia</taxon>
        <taxon>Serratia symbiotica</taxon>
    </lineage>
</organism>
<dbReference type="GO" id="GO:0006508">
    <property type="term" value="P:proteolysis"/>
    <property type="evidence" value="ECO:0007669"/>
    <property type="project" value="UniProtKB-KW"/>
</dbReference>
<dbReference type="Gene3D" id="3.30.1380.10">
    <property type="match status" value="1"/>
</dbReference>
<keyword evidence="7" id="KW-0482">Metalloprotease</keyword>
<dbReference type="InterPro" id="IPR005073">
    <property type="entry name" value="Peptidase_M74"/>
</dbReference>